<keyword evidence="3" id="KW-1185">Reference proteome</keyword>
<dbReference type="Proteomes" id="UP001157914">
    <property type="component" value="Unassembled WGS sequence"/>
</dbReference>
<protein>
    <submittedName>
        <fullName evidence="2">Uncharacterized protein</fullName>
    </submittedName>
</protein>
<evidence type="ECO:0000313" key="2">
    <source>
        <dbReference type="EMBL" id="SMP07199.1"/>
    </source>
</evidence>
<evidence type="ECO:0000313" key="3">
    <source>
        <dbReference type="Proteomes" id="UP001157914"/>
    </source>
</evidence>
<evidence type="ECO:0000256" key="1">
    <source>
        <dbReference type="SAM" id="SignalP"/>
    </source>
</evidence>
<accession>A0ABY1NDN5</accession>
<sequence>MRWTGSKRFARRGFLQTIIFSMLAARLAPGTSAYGMTMTHLTVNWSSDGSVLTGIYEFANGAQNPAIVFDMLFKEAPSGQRILEPGLAFTQLLDNGILVADKLIPALPEDLDVDAPIIPYGRVVGPGTTLSGHIRLPLPVPHYQPYDYQKPDVEEVIAQGVSMRLGYALIDEAYAGKALELDGVEVQSVRHGWAAPRQKFVNSEVVQMQIPCFRPGS</sequence>
<reference evidence="2 3" key="1">
    <citation type="submission" date="2017-05" db="EMBL/GenBank/DDBJ databases">
        <authorList>
            <person name="Varghese N."/>
            <person name="Submissions S."/>
        </authorList>
    </citation>
    <scope>NUCLEOTIDE SEQUENCE [LARGE SCALE GENOMIC DNA]</scope>
    <source>
        <strain evidence="2 3">DSM 15949</strain>
    </source>
</reference>
<comment type="caution">
    <text evidence="2">The sequence shown here is derived from an EMBL/GenBank/DDBJ whole genome shotgun (WGS) entry which is preliminary data.</text>
</comment>
<dbReference type="EMBL" id="FXTT01000001">
    <property type="protein sequence ID" value="SMP07199.1"/>
    <property type="molecule type" value="Genomic_DNA"/>
</dbReference>
<organism evidence="2 3">
    <name type="scientific">Roseibium denhamense</name>
    <dbReference type="NCBI Taxonomy" id="76305"/>
    <lineage>
        <taxon>Bacteria</taxon>
        <taxon>Pseudomonadati</taxon>
        <taxon>Pseudomonadota</taxon>
        <taxon>Alphaproteobacteria</taxon>
        <taxon>Hyphomicrobiales</taxon>
        <taxon>Stappiaceae</taxon>
        <taxon>Roseibium</taxon>
    </lineage>
</organism>
<keyword evidence="1" id="KW-0732">Signal</keyword>
<name>A0ABY1NDN5_9HYPH</name>
<dbReference type="RefSeq" id="WP_155189423.1">
    <property type="nucleotide sequence ID" value="NZ_BAAAEA010000001.1"/>
</dbReference>
<gene>
    <name evidence="2" type="ORF">SAMN06265374_0847</name>
</gene>
<feature type="signal peptide" evidence="1">
    <location>
        <begin position="1"/>
        <end position="24"/>
    </location>
</feature>
<feature type="chain" id="PRO_5046563941" evidence="1">
    <location>
        <begin position="25"/>
        <end position="217"/>
    </location>
</feature>
<proteinExistence type="predicted"/>